<dbReference type="SUPFAM" id="SSF48371">
    <property type="entry name" value="ARM repeat"/>
    <property type="match status" value="1"/>
</dbReference>
<dbReference type="InterPro" id="IPR016024">
    <property type="entry name" value="ARM-type_fold"/>
</dbReference>
<sequence>MIPAVLLQCLDHLQCPQVSIRRAAAIFIGCATQCTEPAAITQEKRELIFLSLSKLHRDPDPSVRLAASQATQMVQEACGIPVGASRTQNQEEQEGLPSRGFLDIPDPALTHRWNPGSPVSHQIVASNARRRISGPTRQA</sequence>
<accession>A0ABM5FV83</accession>
<evidence type="ECO:0000259" key="2">
    <source>
        <dbReference type="Pfam" id="PF23227"/>
    </source>
</evidence>
<feature type="region of interest" description="Disordered" evidence="1">
    <location>
        <begin position="84"/>
        <end position="107"/>
    </location>
</feature>
<evidence type="ECO:0000313" key="3">
    <source>
        <dbReference type="Proteomes" id="UP001652642"/>
    </source>
</evidence>
<dbReference type="InterPro" id="IPR055406">
    <property type="entry name" value="HEAT_Maestro"/>
</dbReference>
<dbReference type="InterPro" id="IPR011989">
    <property type="entry name" value="ARM-like"/>
</dbReference>
<dbReference type="GeneID" id="110078159"/>
<dbReference type="Gene3D" id="1.25.10.10">
    <property type="entry name" value="Leucine-rich Repeat Variant"/>
    <property type="match status" value="1"/>
</dbReference>
<feature type="domain" description="Maestro/Maestro-like HEAT-repeats" evidence="2">
    <location>
        <begin position="2"/>
        <end position="75"/>
    </location>
</feature>
<reference evidence="4" key="1">
    <citation type="submission" date="2025-08" db="UniProtKB">
        <authorList>
            <consortium name="RefSeq"/>
        </authorList>
    </citation>
    <scope>IDENTIFICATION</scope>
</reference>
<keyword evidence="3" id="KW-1185">Reference proteome</keyword>
<gene>
    <name evidence="4" type="primary">LOC110078159</name>
</gene>
<dbReference type="RefSeq" id="XP_072849310.1">
    <property type="nucleotide sequence ID" value="XM_072993209.1"/>
</dbReference>
<dbReference type="Pfam" id="PF23227">
    <property type="entry name" value="HEAT_MROH2B_C"/>
    <property type="match status" value="1"/>
</dbReference>
<evidence type="ECO:0000256" key="1">
    <source>
        <dbReference type="SAM" id="MobiDB-lite"/>
    </source>
</evidence>
<name>A0ABM5FV83_9SAUR</name>
<evidence type="ECO:0000313" key="4">
    <source>
        <dbReference type="RefSeq" id="XP_072849310.1"/>
    </source>
</evidence>
<dbReference type="Proteomes" id="UP001652642">
    <property type="component" value="Chromosome 3"/>
</dbReference>
<organism evidence="3 4">
    <name type="scientific">Pogona vitticeps</name>
    <name type="common">central bearded dragon</name>
    <dbReference type="NCBI Taxonomy" id="103695"/>
    <lineage>
        <taxon>Eukaryota</taxon>
        <taxon>Metazoa</taxon>
        <taxon>Chordata</taxon>
        <taxon>Craniata</taxon>
        <taxon>Vertebrata</taxon>
        <taxon>Euteleostomi</taxon>
        <taxon>Lepidosauria</taxon>
        <taxon>Squamata</taxon>
        <taxon>Bifurcata</taxon>
        <taxon>Unidentata</taxon>
        <taxon>Episquamata</taxon>
        <taxon>Toxicofera</taxon>
        <taxon>Iguania</taxon>
        <taxon>Acrodonta</taxon>
        <taxon>Agamidae</taxon>
        <taxon>Amphibolurinae</taxon>
        <taxon>Pogona</taxon>
    </lineage>
</organism>
<protein>
    <submittedName>
        <fullName evidence="4">Maestro heat-like repeat-containing protein family member 6</fullName>
    </submittedName>
</protein>
<proteinExistence type="predicted"/>